<comment type="caution">
    <text evidence="1">The sequence shown here is derived from an EMBL/GenBank/DDBJ whole genome shotgun (WGS) entry which is preliminary data.</text>
</comment>
<sequence>MIIVDKLTSAESGVVIQYSAAKECPEINNKLKQIKYFRFIITLPHERDTLSTPPAKYNKRITNQ</sequence>
<keyword evidence="2" id="KW-1185">Reference proteome</keyword>
<proteinExistence type="predicted"/>
<protein>
    <submittedName>
        <fullName evidence="1">Uncharacterized protein</fullName>
    </submittedName>
</protein>
<dbReference type="EMBL" id="LZEY01000008">
    <property type="protein sequence ID" value="OBU12237.1"/>
    <property type="molecule type" value="Genomic_DNA"/>
</dbReference>
<accession>A0A1B8HS33</accession>
<gene>
    <name evidence="1" type="ORF">AYY18_17105</name>
</gene>
<evidence type="ECO:0000313" key="2">
    <source>
        <dbReference type="Proteomes" id="UP000092377"/>
    </source>
</evidence>
<name>A0A1B8HS33_9GAMM</name>
<dbReference type="Proteomes" id="UP000092377">
    <property type="component" value="Unassembled WGS sequence"/>
</dbReference>
<evidence type="ECO:0000313" key="1">
    <source>
        <dbReference type="EMBL" id="OBU12237.1"/>
    </source>
</evidence>
<organism evidence="1 2">
    <name type="scientific">Morganella psychrotolerans</name>
    <dbReference type="NCBI Taxonomy" id="368603"/>
    <lineage>
        <taxon>Bacteria</taxon>
        <taxon>Pseudomonadati</taxon>
        <taxon>Pseudomonadota</taxon>
        <taxon>Gammaproteobacteria</taxon>
        <taxon>Enterobacterales</taxon>
        <taxon>Morganellaceae</taxon>
        <taxon>Morganella</taxon>
    </lineage>
</organism>
<dbReference type="AlphaFoldDB" id="A0A1B8HS33"/>
<reference evidence="2" key="1">
    <citation type="submission" date="2016-06" db="EMBL/GenBank/DDBJ databases">
        <authorList>
            <person name="Butler K."/>
        </authorList>
    </citation>
    <scope>NUCLEOTIDE SEQUENCE [LARGE SCALE GENOMIC DNA]</scope>
    <source>
        <strain evidence="2">GCSL-Mp20</strain>
    </source>
</reference>